<organism evidence="2 3">
    <name type="scientific">Mycena albidolilacea</name>
    <dbReference type="NCBI Taxonomy" id="1033008"/>
    <lineage>
        <taxon>Eukaryota</taxon>
        <taxon>Fungi</taxon>
        <taxon>Dikarya</taxon>
        <taxon>Basidiomycota</taxon>
        <taxon>Agaricomycotina</taxon>
        <taxon>Agaricomycetes</taxon>
        <taxon>Agaricomycetidae</taxon>
        <taxon>Agaricales</taxon>
        <taxon>Marasmiineae</taxon>
        <taxon>Mycenaceae</taxon>
        <taxon>Mycena</taxon>
    </lineage>
</organism>
<proteinExistence type="predicted"/>
<feature type="compositionally biased region" description="Polar residues" evidence="1">
    <location>
        <begin position="880"/>
        <end position="899"/>
    </location>
</feature>
<sequence length="956" mass="104641">MDSDSSASPLLSLACRFLPHDQWFTTHVDPDWKVKQVKSWLLAKCLPYAAPPSPPLRQSARKPQRPPSPITFAPDPRHRPISPITFAMPKSKTTPDDASEFEEPPADDELSDPEPQIQPEEILPPILPKKRAILPTASTSAKGDLYSQFTLIRFSTGQLLEDDLPLSFYDMQADELLELHRVGVVVTLPRAHPTRYLDAYWEGWVRVLRMRPIDAEEDSYQLYKIRQLETRVLEWRDRWLVVREGNIHLCRDEERTIHTLALSHLLQLTNSGLPPAATPSSKTRVLLARFGPGQQKPSSLGSTRASSPIGMSRFDYNSDSDSNLSSPVFAHDSSDSNRPRRKLQKRARKRPDPEFLAMDFKDDAAYVSLLRVLHRHTLPRSTFVDKLPVGTADLLPHSHASPFAHHPHPDDDADDPTPPALRHPPSLAHLRVPPRGLSLGALPYPEWRTGLLQRARRAGLGRIGRAVEWVLWNGNGSAAEEGEWMLEGQSPVRSRRGKGKAKSAAQRERGRGRRPPKPTSTDGYDSDDEDPDPDDESAASDGSSSSSGSGRGGGGARSEKEWDGWMGDLRRQARVAADEHIRVSMFLEAQRRAEESRDAELGLPPLPPGANASSVAEVTISRVGTGVDDRQRREALEPTAFVTSLSGVNPPTHLSYHHQLQSLSHHGHGASPSAGSSTSGGAHMMTPVLSSPSSNESLGFAFSPLAELGDDDAAALHAHAAYVAHTRAHSHTLLHSVSMHDVHPHPHGYAHGYAHPLHMNFPASHGGAGPLAFDAAFARRPSMPVIGSGARWGEGSRPSTAERDAGGSSTGVTEVPRAGAAASLGRSGSVGGGKGLLRKRDGQREREREQSDASDWRKGKERERERSPIPAFTARRPRLSVSTTDPQRVSSRGQPQQVLSPPATPLTEHAHLPAPDTLNPLVPVKKKRRNLARGVSIRAEKFVKSLDSALDFVDGR</sequence>
<feature type="region of interest" description="Disordered" evidence="1">
    <location>
        <begin position="659"/>
        <end position="685"/>
    </location>
</feature>
<feature type="compositionally biased region" description="Polar residues" evidence="1">
    <location>
        <begin position="295"/>
        <end position="306"/>
    </location>
</feature>
<evidence type="ECO:0000313" key="2">
    <source>
        <dbReference type="EMBL" id="KAJ7312450.1"/>
    </source>
</evidence>
<evidence type="ECO:0000313" key="3">
    <source>
        <dbReference type="Proteomes" id="UP001218218"/>
    </source>
</evidence>
<feature type="compositionally biased region" description="Basic and acidic residues" evidence="1">
    <location>
        <begin position="838"/>
        <end position="867"/>
    </location>
</feature>
<feature type="region of interest" description="Disordered" evidence="1">
    <location>
        <begin position="787"/>
        <end position="921"/>
    </location>
</feature>
<feature type="region of interest" description="Disordered" evidence="1">
    <location>
        <begin position="290"/>
        <end position="350"/>
    </location>
</feature>
<reference evidence="2" key="1">
    <citation type="submission" date="2023-03" db="EMBL/GenBank/DDBJ databases">
        <title>Massive genome expansion in bonnet fungi (Mycena s.s.) driven by repeated elements and novel gene families across ecological guilds.</title>
        <authorList>
            <consortium name="Lawrence Berkeley National Laboratory"/>
            <person name="Harder C.B."/>
            <person name="Miyauchi S."/>
            <person name="Viragh M."/>
            <person name="Kuo A."/>
            <person name="Thoen E."/>
            <person name="Andreopoulos B."/>
            <person name="Lu D."/>
            <person name="Skrede I."/>
            <person name="Drula E."/>
            <person name="Henrissat B."/>
            <person name="Morin E."/>
            <person name="Kohler A."/>
            <person name="Barry K."/>
            <person name="LaButti K."/>
            <person name="Morin E."/>
            <person name="Salamov A."/>
            <person name="Lipzen A."/>
            <person name="Mereny Z."/>
            <person name="Hegedus B."/>
            <person name="Baldrian P."/>
            <person name="Stursova M."/>
            <person name="Weitz H."/>
            <person name="Taylor A."/>
            <person name="Grigoriev I.V."/>
            <person name="Nagy L.G."/>
            <person name="Martin F."/>
            <person name="Kauserud H."/>
        </authorList>
    </citation>
    <scope>NUCLEOTIDE SEQUENCE</scope>
    <source>
        <strain evidence="2">CBHHK002</strain>
    </source>
</reference>
<feature type="compositionally biased region" description="Low complexity" evidence="1">
    <location>
        <begin position="659"/>
        <end position="683"/>
    </location>
</feature>
<accession>A0AAD7EDG7</accession>
<feature type="compositionally biased region" description="Acidic residues" evidence="1">
    <location>
        <begin position="97"/>
        <end position="112"/>
    </location>
</feature>
<gene>
    <name evidence="2" type="ORF">DFH08DRAFT_973525</name>
</gene>
<feature type="compositionally biased region" description="Low complexity" evidence="1">
    <location>
        <begin position="317"/>
        <end position="326"/>
    </location>
</feature>
<feature type="compositionally biased region" description="Basic residues" evidence="1">
    <location>
        <begin position="339"/>
        <end position="349"/>
    </location>
</feature>
<dbReference type="AlphaFoldDB" id="A0AAD7EDG7"/>
<comment type="caution">
    <text evidence="2">The sequence shown here is derived from an EMBL/GenBank/DDBJ whole genome shotgun (WGS) entry which is preliminary data.</text>
</comment>
<evidence type="ECO:0000256" key="1">
    <source>
        <dbReference type="SAM" id="MobiDB-lite"/>
    </source>
</evidence>
<dbReference type="Proteomes" id="UP001218218">
    <property type="component" value="Unassembled WGS sequence"/>
</dbReference>
<feature type="compositionally biased region" description="Low complexity" evidence="1">
    <location>
        <begin position="817"/>
        <end position="827"/>
    </location>
</feature>
<feature type="region of interest" description="Disordered" evidence="1">
    <location>
        <begin position="482"/>
        <end position="564"/>
    </location>
</feature>
<protein>
    <submittedName>
        <fullName evidence="2">Uncharacterized protein</fullName>
    </submittedName>
</protein>
<feature type="region of interest" description="Disordered" evidence="1">
    <location>
        <begin position="52"/>
        <end position="116"/>
    </location>
</feature>
<keyword evidence="3" id="KW-1185">Reference proteome</keyword>
<feature type="compositionally biased region" description="Low complexity" evidence="1">
    <location>
        <begin position="539"/>
        <end position="548"/>
    </location>
</feature>
<name>A0AAD7EDG7_9AGAR</name>
<dbReference type="EMBL" id="JARIHO010000072">
    <property type="protein sequence ID" value="KAJ7312450.1"/>
    <property type="molecule type" value="Genomic_DNA"/>
</dbReference>
<feature type="region of interest" description="Disordered" evidence="1">
    <location>
        <begin position="398"/>
        <end position="433"/>
    </location>
</feature>
<feature type="compositionally biased region" description="Acidic residues" evidence="1">
    <location>
        <begin position="524"/>
        <end position="538"/>
    </location>
</feature>